<organism evidence="1 2">
    <name type="scientific">Oceanospirillum linum</name>
    <dbReference type="NCBI Taxonomy" id="966"/>
    <lineage>
        <taxon>Bacteria</taxon>
        <taxon>Pseudomonadati</taxon>
        <taxon>Pseudomonadota</taxon>
        <taxon>Gammaproteobacteria</taxon>
        <taxon>Oceanospirillales</taxon>
        <taxon>Oceanospirillaceae</taxon>
        <taxon>Oceanospirillum</taxon>
    </lineage>
</organism>
<dbReference type="STRING" id="966.BTA35_0201585"/>
<sequence>MKTYQVEQFELIARRAFNRVLLPKISPELNVTDARVFFNNCGQLMIRDHQSELVFSDISMDSLRCVKEAGGVHVMNPAVDIHPKLIYIPLGRGSD</sequence>
<evidence type="ECO:0000313" key="1">
    <source>
        <dbReference type="EMBL" id="OOV88246.1"/>
    </source>
</evidence>
<dbReference type="RefSeq" id="WP_077242671.1">
    <property type="nucleotide sequence ID" value="NZ_FXTS01000001.1"/>
</dbReference>
<dbReference type="EMBL" id="MTSD02000001">
    <property type="protein sequence ID" value="OOV88246.1"/>
    <property type="molecule type" value="Genomic_DNA"/>
</dbReference>
<comment type="caution">
    <text evidence="1">The sequence shown here is derived from an EMBL/GenBank/DDBJ whole genome shotgun (WGS) entry which is preliminary data.</text>
</comment>
<accession>A0A1T1HEJ6</accession>
<dbReference type="AlphaFoldDB" id="A0A1T1HEJ6"/>
<gene>
    <name evidence="1" type="ORF">BTA35_0201585</name>
</gene>
<reference evidence="1" key="1">
    <citation type="submission" date="2017-02" db="EMBL/GenBank/DDBJ databases">
        <title>Draft Genome Sequence of the Salt Water Bacterium Oceanospirillum linum ATCC 11336.</title>
        <authorList>
            <person name="Trachtenberg A.M."/>
            <person name="Carney J.G."/>
            <person name="Linnane J.D."/>
            <person name="Rheaume B.A."/>
            <person name="Pitts N.L."/>
            <person name="Mykles D.L."/>
            <person name="Maclea K.S."/>
        </authorList>
    </citation>
    <scope>NUCLEOTIDE SEQUENCE [LARGE SCALE GENOMIC DNA]</scope>
    <source>
        <strain evidence="1">ATCC 11336</strain>
    </source>
</reference>
<keyword evidence="2" id="KW-1185">Reference proteome</keyword>
<dbReference type="Proteomes" id="UP000190064">
    <property type="component" value="Unassembled WGS sequence"/>
</dbReference>
<protein>
    <submittedName>
        <fullName evidence="1">Uncharacterized protein</fullName>
    </submittedName>
</protein>
<proteinExistence type="predicted"/>
<evidence type="ECO:0000313" key="2">
    <source>
        <dbReference type="Proteomes" id="UP000190064"/>
    </source>
</evidence>
<name>A0A1T1HEJ6_OCELI</name>